<protein>
    <submittedName>
        <fullName evidence="11">Presenilin domain-containing protein</fullName>
    </submittedName>
</protein>
<feature type="transmembrane region" description="Helical" evidence="10">
    <location>
        <begin position="175"/>
        <end position="197"/>
    </location>
</feature>
<dbReference type="SUPFAM" id="SSF48452">
    <property type="entry name" value="TPR-like"/>
    <property type="match status" value="1"/>
</dbReference>
<keyword evidence="7 10" id="KW-1133">Transmembrane helix</keyword>
<dbReference type="PANTHER" id="PTHR10202">
    <property type="entry name" value="PRESENILIN"/>
    <property type="match status" value="1"/>
</dbReference>
<keyword evidence="4 10" id="KW-0812">Transmembrane</keyword>
<feature type="transmembrane region" description="Helical" evidence="10">
    <location>
        <begin position="92"/>
        <end position="112"/>
    </location>
</feature>
<dbReference type="InterPro" id="IPR001108">
    <property type="entry name" value="Peptidase_A22A"/>
</dbReference>
<reference evidence="11" key="1">
    <citation type="submission" date="2022-01" db="EMBL/GenBank/DDBJ databases">
        <title>Genome Sequence Resource for Two Populations of Ditylenchus destructor, the Migratory Endoparasitic Phytonematode.</title>
        <authorList>
            <person name="Zhang H."/>
            <person name="Lin R."/>
            <person name="Xie B."/>
        </authorList>
    </citation>
    <scope>NUCLEOTIDE SEQUENCE</scope>
    <source>
        <strain evidence="11">BazhouSP</strain>
    </source>
</reference>
<keyword evidence="5" id="KW-0256">Endoplasmic reticulum</keyword>
<dbReference type="InterPro" id="IPR011990">
    <property type="entry name" value="TPR-like_helical_dom_sf"/>
</dbReference>
<evidence type="ECO:0000256" key="4">
    <source>
        <dbReference type="ARBA" id="ARBA00022692"/>
    </source>
</evidence>
<comment type="caution">
    <text evidence="11">The sequence shown here is derived from an EMBL/GenBank/DDBJ whole genome shotgun (WGS) entry which is preliminary data.</text>
</comment>
<evidence type="ECO:0000256" key="7">
    <source>
        <dbReference type="ARBA" id="ARBA00022989"/>
    </source>
</evidence>
<keyword evidence="6" id="KW-0914">Notch signaling pathway</keyword>
<dbReference type="GO" id="GO:0016485">
    <property type="term" value="P:protein processing"/>
    <property type="evidence" value="ECO:0007669"/>
    <property type="project" value="InterPro"/>
</dbReference>
<evidence type="ECO:0000256" key="1">
    <source>
        <dbReference type="ARBA" id="ARBA00004477"/>
    </source>
</evidence>
<feature type="transmembrane region" description="Helical" evidence="10">
    <location>
        <begin position="12"/>
        <end position="30"/>
    </location>
</feature>
<evidence type="ECO:0000256" key="5">
    <source>
        <dbReference type="ARBA" id="ARBA00022824"/>
    </source>
</evidence>
<feature type="transmembrane region" description="Helical" evidence="10">
    <location>
        <begin position="323"/>
        <end position="343"/>
    </location>
</feature>
<dbReference type="GO" id="GO:0000139">
    <property type="term" value="C:Golgi membrane"/>
    <property type="evidence" value="ECO:0007669"/>
    <property type="project" value="UniProtKB-SubCell"/>
</dbReference>
<evidence type="ECO:0000313" key="12">
    <source>
        <dbReference type="Proteomes" id="UP001201812"/>
    </source>
</evidence>
<dbReference type="Gene3D" id="1.25.40.10">
    <property type="entry name" value="Tetratricopeptide repeat domain"/>
    <property type="match status" value="1"/>
</dbReference>
<dbReference type="GO" id="GO:0005789">
    <property type="term" value="C:endoplasmic reticulum membrane"/>
    <property type="evidence" value="ECO:0007669"/>
    <property type="project" value="UniProtKB-SubCell"/>
</dbReference>
<dbReference type="InterPro" id="IPR042524">
    <property type="entry name" value="Presenilin_C"/>
</dbReference>
<dbReference type="GO" id="GO:0055074">
    <property type="term" value="P:calcium ion homeostasis"/>
    <property type="evidence" value="ECO:0007669"/>
    <property type="project" value="TreeGrafter"/>
</dbReference>
<dbReference type="GO" id="GO:0006509">
    <property type="term" value="P:membrane protein ectodomain proteolysis"/>
    <property type="evidence" value="ECO:0007669"/>
    <property type="project" value="TreeGrafter"/>
</dbReference>
<evidence type="ECO:0000256" key="2">
    <source>
        <dbReference type="ARBA" id="ARBA00004653"/>
    </source>
</evidence>
<evidence type="ECO:0000256" key="8">
    <source>
        <dbReference type="ARBA" id="ARBA00023034"/>
    </source>
</evidence>
<dbReference type="Proteomes" id="UP001201812">
    <property type="component" value="Unassembled WGS sequence"/>
</dbReference>
<feature type="transmembrane region" description="Helical" evidence="10">
    <location>
        <begin position="297"/>
        <end position="317"/>
    </location>
</feature>
<dbReference type="Pfam" id="PF01080">
    <property type="entry name" value="Presenilin"/>
    <property type="match status" value="2"/>
</dbReference>
<evidence type="ECO:0000256" key="9">
    <source>
        <dbReference type="ARBA" id="ARBA00023136"/>
    </source>
</evidence>
<feature type="transmembrane region" description="Helical" evidence="10">
    <location>
        <begin position="124"/>
        <end position="144"/>
    </location>
</feature>
<dbReference type="GO" id="GO:0007219">
    <property type="term" value="P:Notch signaling pathway"/>
    <property type="evidence" value="ECO:0007669"/>
    <property type="project" value="UniProtKB-KW"/>
</dbReference>
<dbReference type="PANTHER" id="PTHR10202:SF25">
    <property type="entry name" value="PRESENILIN SPE-4"/>
    <property type="match status" value="1"/>
</dbReference>
<dbReference type="AlphaFoldDB" id="A0AAD4N5P7"/>
<evidence type="ECO:0000256" key="6">
    <source>
        <dbReference type="ARBA" id="ARBA00022976"/>
    </source>
</evidence>
<accession>A0AAD4N5P7</accession>
<dbReference type="GO" id="GO:0042500">
    <property type="term" value="F:aspartic endopeptidase activity, intramembrane cleaving"/>
    <property type="evidence" value="ECO:0007669"/>
    <property type="project" value="InterPro"/>
</dbReference>
<name>A0AAD4N5P7_9BILA</name>
<evidence type="ECO:0000313" key="11">
    <source>
        <dbReference type="EMBL" id="KAI1713860.1"/>
    </source>
</evidence>
<dbReference type="GO" id="GO:0034205">
    <property type="term" value="P:amyloid-beta formation"/>
    <property type="evidence" value="ECO:0007669"/>
    <property type="project" value="TreeGrafter"/>
</dbReference>
<organism evidence="11 12">
    <name type="scientific">Ditylenchus destructor</name>
    <dbReference type="NCBI Taxonomy" id="166010"/>
    <lineage>
        <taxon>Eukaryota</taxon>
        <taxon>Metazoa</taxon>
        <taxon>Ecdysozoa</taxon>
        <taxon>Nematoda</taxon>
        <taxon>Chromadorea</taxon>
        <taxon>Rhabditida</taxon>
        <taxon>Tylenchina</taxon>
        <taxon>Tylenchomorpha</taxon>
        <taxon>Sphaerularioidea</taxon>
        <taxon>Anguinidae</taxon>
        <taxon>Anguininae</taxon>
        <taxon>Ditylenchus</taxon>
    </lineage>
</organism>
<keyword evidence="12" id="KW-1185">Reference proteome</keyword>
<dbReference type="SMART" id="SM00730">
    <property type="entry name" value="PSN"/>
    <property type="match status" value="1"/>
</dbReference>
<dbReference type="GO" id="GO:0070765">
    <property type="term" value="C:gamma-secretase complex"/>
    <property type="evidence" value="ECO:0007669"/>
    <property type="project" value="TreeGrafter"/>
</dbReference>
<comment type="subcellular location">
    <subcellularLocation>
        <location evidence="1">Endoplasmic reticulum membrane</location>
        <topology evidence="1">Multi-pass membrane protein</topology>
    </subcellularLocation>
    <subcellularLocation>
        <location evidence="2">Golgi apparatus membrane</location>
        <topology evidence="2">Multi-pass membrane protein</topology>
    </subcellularLocation>
</comment>
<dbReference type="Gene3D" id="1.10.472.100">
    <property type="entry name" value="Presenilin"/>
    <property type="match status" value="1"/>
</dbReference>
<evidence type="ECO:0000256" key="10">
    <source>
        <dbReference type="SAM" id="Phobius"/>
    </source>
</evidence>
<comment type="similarity">
    <text evidence="3">Belongs to the peptidase A22A family.</text>
</comment>
<evidence type="ECO:0000256" key="3">
    <source>
        <dbReference type="ARBA" id="ARBA00008604"/>
    </source>
</evidence>
<proteinExistence type="inferred from homology"/>
<feature type="transmembrane region" description="Helical" evidence="10">
    <location>
        <begin position="62"/>
        <end position="85"/>
    </location>
</feature>
<gene>
    <name evidence="11" type="ORF">DdX_08743</name>
</gene>
<dbReference type="InterPro" id="IPR006639">
    <property type="entry name" value="Preselin/SPP"/>
</dbReference>
<keyword evidence="8" id="KW-0333">Golgi apparatus</keyword>
<dbReference type="EMBL" id="JAKKPZ010000014">
    <property type="protein sequence ID" value="KAI1713860.1"/>
    <property type="molecule type" value="Genomic_DNA"/>
</dbReference>
<sequence>MLLKTQIAQIRPIMIAVVFNLLLTLTNWVLVFETEMDENSIAFYLMNSDKSFTTGNNIYDGFLNAIICVSILAIISFVMLSFALYEFKEVVNTWLAVSCLMVNYFTPAYIFRGVLVSMGVERNINLFVAILSVIYGSIGSIAFFTNRLPSMFHKFFVVCNCSMVSVYYLRILPGATAWFLPCIVSIWDLFTVLSPFGPLRRIEEMARNYDEQTLKMVAFDTATRNDTEMLEENDVNTVTPSSSLSAIEDENIDLPKKVSRTAYDALQDSDVARLGMGDFVFYSILVGKAAASGSVPATLNTMIGVVVGLVITLVAFADNEETMPALPISITLGMLFYFGTVFVSEPISSYLISVCVDCSTMTSPPQLPSAHLFLWPESTRFKAWSRSEGSSQIYTMPGIKFDQPIPDKIAQAVFDLTGKAAERPKVDADVTGLKRLISHGCLRAALNLTTTLLTGLGQGSGMASHPSNNTILTFELWSCRFQLMAALKMHSQILEEILPFEELDAPDTYLQFYNEYNSRGYKGSIIPFSIRLIHAEILAYSPDPWRAFDRVTKLEKNVQETLKIASSSGYTENEIVDWHMRLEPVRLLKAKIFYMLKDYKNAMAVYESLLYKIPNSEKLLQLVIRLAMTMGNEKKAAQYLEALSKYFPLSEPRSQTYLKFVFEGKYEQALEELRQSKQSSDTSPNFTNNEAVCALYGGKVEESLEMLANHKSALIEPIAVNLSTIADLCTTASFETKRNYFINHCEVGFSDYLSGPETRVIGALTVPTFTKCSI</sequence>
<keyword evidence="9 10" id="KW-0472">Membrane</keyword>